<dbReference type="Proteomes" id="UP000001635">
    <property type="component" value="Chromosome"/>
</dbReference>
<evidence type="ECO:0000313" key="2">
    <source>
        <dbReference type="EMBL" id="AEL27263.1"/>
    </source>
</evidence>
<dbReference type="STRING" id="880070.Cycma_3543"/>
<dbReference type="AlphaFoldDB" id="G0IYT0"/>
<dbReference type="SUPFAM" id="SSF53448">
    <property type="entry name" value="Nucleotide-diphospho-sugar transferases"/>
    <property type="match status" value="1"/>
</dbReference>
<proteinExistence type="predicted"/>
<gene>
    <name evidence="2" type="ordered locus">Cycma_3543</name>
</gene>
<dbReference type="HOGENOM" id="CLU_024244_0_0_10"/>
<evidence type="ECO:0000259" key="1">
    <source>
        <dbReference type="Pfam" id="PF14134"/>
    </source>
</evidence>
<dbReference type="InterPro" id="IPR029044">
    <property type="entry name" value="Nucleotide-diphossugar_trans"/>
</dbReference>
<dbReference type="EMBL" id="CP002955">
    <property type="protein sequence ID" value="AEL27263.1"/>
    <property type="molecule type" value="Genomic_DNA"/>
</dbReference>
<accession>G0IYT0</accession>
<dbReference type="KEGG" id="cmr:Cycma_3543"/>
<evidence type="ECO:0000313" key="3">
    <source>
        <dbReference type="Proteomes" id="UP000001635"/>
    </source>
</evidence>
<dbReference type="eggNOG" id="COG3172">
    <property type="taxonomic scope" value="Bacteria"/>
</dbReference>
<sequence>MNYYIGQTKKIHNHIFEPMLSNELKKKIEAQGMSLGIVEEQIKNFKEGFPFLDIDHAAKIDDGILELSDAELQKTIKDYSDKSKEKTIVKFVPASGAASRMFKNLFSFLEKNDNDIENDSFTKTFISNISSFAFYEDLDNSLVKEGSSISKAIENKEYTLIVKHLLDDAYLSYGSLPKGLLKFHKYENESRTPVEEHFVEGAQYGVGKNNTVRLHFTVSPEHQKKFEEKVAEVQPKMESTFGVKFEISFSQQKIATNTIAVDLENQPFIEDNGELLFRPAGHGALLANLNEIEADLVFIKNIDNVVPDRLKETTTSYKQAIGGLLIAAQDKTFAALKHLDQAITDSSVDQAEEVFTTVIGGKLAPSYASMSLEEKAAYLRGKLNRPMRVCGMVENTGEPGGGPFWVKDTDGSLSLQIGETAQLNLEDKAQEAHFKSSTHFNPTDLVCGIRDYKGEAFNLMEFRDPKTGFITQKSKSGRDLKAQELPGLWNGSMANWNSIFVVVPLITFNPVKTINDLLRDVHQ</sequence>
<feature type="domain" description="DUF4301" evidence="1">
    <location>
        <begin position="23"/>
        <end position="523"/>
    </location>
</feature>
<dbReference type="InterPro" id="IPR025393">
    <property type="entry name" value="DUF4301"/>
</dbReference>
<dbReference type="Pfam" id="PF14134">
    <property type="entry name" value="DUF4301"/>
    <property type="match status" value="1"/>
</dbReference>
<reference evidence="3" key="1">
    <citation type="submission" date="2011-07" db="EMBL/GenBank/DDBJ databases">
        <title>The complete genome of Cyclobacterium marinum DSM 745.</title>
        <authorList>
            <person name="Lucas S."/>
            <person name="Han J."/>
            <person name="Lapidus A."/>
            <person name="Bruce D."/>
            <person name="Goodwin L."/>
            <person name="Pitluck S."/>
            <person name="Peters L."/>
            <person name="Kyrpides N."/>
            <person name="Mavromatis K."/>
            <person name="Ivanova N."/>
            <person name="Ovchinnikova G."/>
            <person name="Chertkov O."/>
            <person name="Detter J.C."/>
            <person name="Tapia R."/>
            <person name="Han C."/>
            <person name="Land M."/>
            <person name="Hauser L."/>
            <person name="Markowitz V."/>
            <person name="Cheng J.-F."/>
            <person name="Hugenholtz P."/>
            <person name="Woyke T."/>
            <person name="Wu D."/>
            <person name="Tindall B."/>
            <person name="Schuetze A."/>
            <person name="Brambilla E."/>
            <person name="Klenk H.-P."/>
            <person name="Eisen J.A."/>
        </authorList>
    </citation>
    <scope>NUCLEOTIDE SEQUENCE [LARGE SCALE GENOMIC DNA]</scope>
    <source>
        <strain evidence="3">ATCC 25205 / DSM 745 / LMG 13164 / NCIMB 1802</strain>
    </source>
</reference>
<keyword evidence="3" id="KW-1185">Reference proteome</keyword>
<protein>
    <submittedName>
        <fullName evidence="2">Cytoplasmic protein</fullName>
    </submittedName>
</protein>
<organism evidence="2 3">
    <name type="scientific">Cyclobacterium marinum (strain ATCC 25205 / DSM 745 / LMG 13164 / NCIMB 1802)</name>
    <name type="common">Flectobacillus marinus</name>
    <dbReference type="NCBI Taxonomy" id="880070"/>
    <lineage>
        <taxon>Bacteria</taxon>
        <taxon>Pseudomonadati</taxon>
        <taxon>Bacteroidota</taxon>
        <taxon>Cytophagia</taxon>
        <taxon>Cytophagales</taxon>
        <taxon>Cyclobacteriaceae</taxon>
        <taxon>Cyclobacterium</taxon>
    </lineage>
</organism>
<name>G0IYT0_CYCMS</name>